<dbReference type="PANTHER" id="PTHR42721:SF1">
    <property type="entry name" value="BETA-D-XYLOSIDASE 6-RELATED"/>
    <property type="match status" value="1"/>
</dbReference>
<evidence type="ECO:0000256" key="4">
    <source>
        <dbReference type="ARBA" id="ARBA00022801"/>
    </source>
</evidence>
<dbReference type="AlphaFoldDB" id="A0A2U1PS24"/>
<dbReference type="OrthoDB" id="47059at2759"/>
<dbReference type="GO" id="GO:0045493">
    <property type="term" value="P:xylan catabolic process"/>
    <property type="evidence" value="ECO:0007669"/>
    <property type="project" value="InterPro"/>
</dbReference>
<dbReference type="Pfam" id="PF01915">
    <property type="entry name" value="Glyco_hydro_3_C"/>
    <property type="match status" value="1"/>
</dbReference>
<keyword evidence="6" id="KW-0326">Glycosidase</keyword>
<comment type="caution">
    <text evidence="9">The sequence shown here is derived from an EMBL/GenBank/DDBJ whole genome shotgun (WGS) entry which is preliminary data.</text>
</comment>
<evidence type="ECO:0000256" key="5">
    <source>
        <dbReference type="ARBA" id="ARBA00023180"/>
    </source>
</evidence>
<dbReference type="InterPro" id="IPR036962">
    <property type="entry name" value="Glyco_hydro_3_N_sf"/>
</dbReference>
<reference evidence="9 10" key="1">
    <citation type="journal article" date="2018" name="Mol. Plant">
        <title>The genome of Artemisia annua provides insight into the evolution of Asteraceae family and artemisinin biosynthesis.</title>
        <authorList>
            <person name="Shen Q."/>
            <person name="Zhang L."/>
            <person name="Liao Z."/>
            <person name="Wang S."/>
            <person name="Yan T."/>
            <person name="Shi P."/>
            <person name="Liu M."/>
            <person name="Fu X."/>
            <person name="Pan Q."/>
            <person name="Wang Y."/>
            <person name="Lv Z."/>
            <person name="Lu X."/>
            <person name="Zhang F."/>
            <person name="Jiang W."/>
            <person name="Ma Y."/>
            <person name="Chen M."/>
            <person name="Hao X."/>
            <person name="Li L."/>
            <person name="Tang Y."/>
            <person name="Lv G."/>
            <person name="Zhou Y."/>
            <person name="Sun X."/>
            <person name="Brodelius P.E."/>
            <person name="Rose J.K.C."/>
            <person name="Tang K."/>
        </authorList>
    </citation>
    <scope>NUCLEOTIDE SEQUENCE [LARGE SCALE GENOMIC DNA]</scope>
    <source>
        <strain evidence="10">cv. Huhao1</strain>
        <tissue evidence="9">Leaf</tissue>
    </source>
</reference>
<dbReference type="SUPFAM" id="SSF51445">
    <property type="entry name" value="(Trans)glycosidases"/>
    <property type="match status" value="1"/>
</dbReference>
<evidence type="ECO:0000259" key="8">
    <source>
        <dbReference type="SMART" id="SM01217"/>
    </source>
</evidence>
<dbReference type="Proteomes" id="UP000245207">
    <property type="component" value="Unassembled WGS sequence"/>
</dbReference>
<gene>
    <name evidence="9" type="ORF">CTI12_AA083200</name>
</gene>
<dbReference type="GO" id="GO:0046556">
    <property type="term" value="F:alpha-L-arabinofuranosidase activity"/>
    <property type="evidence" value="ECO:0007669"/>
    <property type="project" value="TreeGrafter"/>
</dbReference>
<dbReference type="FunFam" id="3.20.20.300:FF:000004">
    <property type="entry name" value="probable beta-D-xylosidase 7"/>
    <property type="match status" value="1"/>
</dbReference>
<dbReference type="SMART" id="SM01217">
    <property type="entry name" value="Fn3_like"/>
    <property type="match status" value="1"/>
</dbReference>
<keyword evidence="2" id="KW-0964">Secreted</keyword>
<evidence type="ECO:0000256" key="7">
    <source>
        <dbReference type="SAM" id="SignalP"/>
    </source>
</evidence>
<evidence type="ECO:0000256" key="2">
    <source>
        <dbReference type="ARBA" id="ARBA00022525"/>
    </source>
</evidence>
<evidence type="ECO:0000313" key="9">
    <source>
        <dbReference type="EMBL" id="PWA88560.1"/>
    </source>
</evidence>
<name>A0A2U1PS24_ARTAN</name>
<keyword evidence="10" id="KW-1185">Reference proteome</keyword>
<dbReference type="GO" id="GO:0009044">
    <property type="term" value="F:xylan 1,4-beta-xylosidase activity"/>
    <property type="evidence" value="ECO:0007669"/>
    <property type="project" value="InterPro"/>
</dbReference>
<evidence type="ECO:0000313" key="10">
    <source>
        <dbReference type="Proteomes" id="UP000245207"/>
    </source>
</evidence>
<sequence>MSTTIITMILILITTVTNSQASTLKYPCEPPHHNMYPFCNTTLPIQTRAQSLISHLTLSEKITCLADNNKGIPRLGIPPYQWWSEALHGITANRPGVNFTNGPINAATMFPQVIVTTSSFNRTLWYSIASAIAIEARAMYNVGQAGLTFWAPTINVFRDPRWGRGQETPGEDPRVAGAYAVEFVTAFQGGEVRGDGMRSVRKSRVLSEGGEDELMVSACCKHFSAYDLDSWGNYTRYNFSAIVTEQDMQDTYQLPFRSCIQEAKASCLMCSYNAVNGIPACADKDLLQKARTEWDFKGYITSDCDAVATIYEHHNYTKTPEDAVAIALKAGTDLNCGTYMMRFTQSAIDQRKVVEEDLDKALVNLFMVQLRLGLFNGDPIKGKYGKLGPSDVCSSDHKNLALEAARQGIVLLKNDNKFLPFHKNVVSSLAVIGPMANATSDLGGGYSGIPCSPTSIVEGLKKYVKKTTYTYGCLDVACSSNAGFFEAISISKEADFVIVVAGLDLTQENEEHDRLSLLLPGYQKDLITSIAATSRKPIVLVLTGGGPIDVSFAQGDPRIASIIWVGYPGEAGGTALAEVIFGYHNPGGKLPVTWYPESFTSVPMTNMNMRSDLSNGYPGRTYRFYTGNIVYGFGHGLSYTNYTYNVLSAPNELNVFGSKKTKSYNILQQTEGYSNYLYVDELEEHCDSLRFQVDIRVTNHGPFDGSTVVMLFSRVPGFSKGAPLKQLVEFERVHTVVNSDTKIGIIVDPCEHLSIVNEFGKRILPIGDHTLLLDDAEHIVSIVM</sequence>
<dbReference type="InterPro" id="IPR001764">
    <property type="entry name" value="Glyco_hydro_3_N"/>
</dbReference>
<evidence type="ECO:0000256" key="6">
    <source>
        <dbReference type="ARBA" id="ARBA00023295"/>
    </source>
</evidence>
<accession>A0A2U1PS24</accession>
<dbReference type="GO" id="GO:0031222">
    <property type="term" value="P:arabinan catabolic process"/>
    <property type="evidence" value="ECO:0007669"/>
    <property type="project" value="TreeGrafter"/>
</dbReference>
<dbReference type="InterPro" id="IPR013783">
    <property type="entry name" value="Ig-like_fold"/>
</dbReference>
<dbReference type="InterPro" id="IPR044993">
    <property type="entry name" value="BXL"/>
</dbReference>
<dbReference type="InterPro" id="IPR017853">
    <property type="entry name" value="GH"/>
</dbReference>
<keyword evidence="4 9" id="KW-0378">Hydrolase</keyword>
<dbReference type="Pfam" id="PF00933">
    <property type="entry name" value="Glyco_hydro_3"/>
    <property type="match status" value="1"/>
</dbReference>
<evidence type="ECO:0000256" key="3">
    <source>
        <dbReference type="ARBA" id="ARBA00022729"/>
    </source>
</evidence>
<evidence type="ECO:0000256" key="1">
    <source>
        <dbReference type="ARBA" id="ARBA00004613"/>
    </source>
</evidence>
<dbReference type="Gene3D" id="3.40.50.1700">
    <property type="entry name" value="Glycoside hydrolase family 3 C-terminal domain"/>
    <property type="match status" value="1"/>
</dbReference>
<dbReference type="InterPro" id="IPR036881">
    <property type="entry name" value="Glyco_hydro_3_C_sf"/>
</dbReference>
<keyword evidence="5" id="KW-0325">Glycoprotein</keyword>
<feature type="domain" description="Fibronectin type III-like" evidence="8">
    <location>
        <begin position="707"/>
        <end position="777"/>
    </location>
</feature>
<dbReference type="Gene3D" id="2.60.40.10">
    <property type="entry name" value="Immunoglobulins"/>
    <property type="match status" value="1"/>
</dbReference>
<comment type="subcellular location">
    <subcellularLocation>
        <location evidence="1">Secreted</location>
    </subcellularLocation>
</comment>
<dbReference type="InterPro" id="IPR026891">
    <property type="entry name" value="Fn3-like"/>
</dbReference>
<dbReference type="Gene3D" id="3.20.20.300">
    <property type="entry name" value="Glycoside hydrolase, family 3, N-terminal domain"/>
    <property type="match status" value="1"/>
</dbReference>
<feature type="chain" id="PRO_5015719656" evidence="7">
    <location>
        <begin position="22"/>
        <end position="784"/>
    </location>
</feature>
<dbReference type="GO" id="GO:0005576">
    <property type="term" value="C:extracellular region"/>
    <property type="evidence" value="ECO:0007669"/>
    <property type="project" value="UniProtKB-SubCell"/>
</dbReference>
<dbReference type="InterPro" id="IPR002772">
    <property type="entry name" value="Glyco_hydro_3_C"/>
</dbReference>
<dbReference type="SUPFAM" id="SSF52279">
    <property type="entry name" value="Beta-D-glucan exohydrolase, C-terminal domain"/>
    <property type="match status" value="1"/>
</dbReference>
<dbReference type="PANTHER" id="PTHR42721">
    <property type="entry name" value="SUGAR HYDROLASE-RELATED"/>
    <property type="match status" value="1"/>
</dbReference>
<proteinExistence type="predicted"/>
<dbReference type="EMBL" id="PKPP01000803">
    <property type="protein sequence ID" value="PWA88560.1"/>
    <property type="molecule type" value="Genomic_DNA"/>
</dbReference>
<organism evidence="9 10">
    <name type="scientific">Artemisia annua</name>
    <name type="common">Sweet wormwood</name>
    <dbReference type="NCBI Taxonomy" id="35608"/>
    <lineage>
        <taxon>Eukaryota</taxon>
        <taxon>Viridiplantae</taxon>
        <taxon>Streptophyta</taxon>
        <taxon>Embryophyta</taxon>
        <taxon>Tracheophyta</taxon>
        <taxon>Spermatophyta</taxon>
        <taxon>Magnoliopsida</taxon>
        <taxon>eudicotyledons</taxon>
        <taxon>Gunneridae</taxon>
        <taxon>Pentapetalae</taxon>
        <taxon>asterids</taxon>
        <taxon>campanulids</taxon>
        <taxon>Asterales</taxon>
        <taxon>Asteraceae</taxon>
        <taxon>Asteroideae</taxon>
        <taxon>Anthemideae</taxon>
        <taxon>Artemisiinae</taxon>
        <taxon>Artemisia</taxon>
    </lineage>
</organism>
<dbReference type="FunFam" id="3.40.50.1700:FF:000001">
    <property type="entry name" value="probable beta-D-xylosidase 2"/>
    <property type="match status" value="1"/>
</dbReference>
<keyword evidence="3 7" id="KW-0732">Signal</keyword>
<dbReference type="STRING" id="35608.A0A2U1PS24"/>
<feature type="signal peptide" evidence="7">
    <location>
        <begin position="1"/>
        <end position="21"/>
    </location>
</feature>
<protein>
    <submittedName>
        <fullName evidence="9">Glycosyl hydrolase family protein</fullName>
    </submittedName>
</protein>